<dbReference type="EMBL" id="VANP01000005">
    <property type="protein sequence ID" value="TLP59784.1"/>
    <property type="molecule type" value="Genomic_DNA"/>
</dbReference>
<evidence type="ECO:0008006" key="5">
    <source>
        <dbReference type="Google" id="ProtNLM"/>
    </source>
</evidence>
<protein>
    <recommendedName>
        <fullName evidence="5">LPXTG cell wall anchor domain-containing protein</fullName>
    </recommendedName>
</protein>
<feature type="compositionally biased region" description="Acidic residues" evidence="1">
    <location>
        <begin position="130"/>
        <end position="165"/>
    </location>
</feature>
<evidence type="ECO:0000313" key="3">
    <source>
        <dbReference type="EMBL" id="TLP59784.1"/>
    </source>
</evidence>
<keyword evidence="4" id="KW-1185">Reference proteome</keyword>
<comment type="caution">
    <text evidence="3">The sequence shown here is derived from an EMBL/GenBank/DDBJ whole genome shotgun (WGS) entry which is preliminary data.</text>
</comment>
<evidence type="ECO:0000313" key="4">
    <source>
        <dbReference type="Proteomes" id="UP000309033"/>
    </source>
</evidence>
<keyword evidence="2" id="KW-0812">Transmembrane</keyword>
<sequence>MVAGGLTLGIPGVAAAESVGSTVLPSGDGVYPPRPISVENVVDPGVVAPAVQENEQAEVQPVHTTNNNNGFWWPNNNWQGWSWPQVSTTNDTNNGNAQPIVAPAGAGGIAPVQNAGQQAQGEPVQAVAPEETEGEDESEEMPGEEAEEERADENEDMPGEEESEGSFESGPAAGEAPTGGVPAQASGGGRLPFTGAPAGVAVAGAGLLAVALGCTLLSARRRRSGDAE</sequence>
<feature type="compositionally biased region" description="Low complexity" evidence="1">
    <location>
        <begin position="166"/>
        <end position="176"/>
    </location>
</feature>
<dbReference type="OrthoDB" id="10017958at2"/>
<keyword evidence="2" id="KW-1133">Transmembrane helix</keyword>
<feature type="compositionally biased region" description="Low complexity" evidence="1">
    <location>
        <begin position="97"/>
        <end position="113"/>
    </location>
</feature>
<feature type="compositionally biased region" description="Polar residues" evidence="1">
    <location>
        <begin position="82"/>
        <end position="96"/>
    </location>
</feature>
<proteinExistence type="predicted"/>
<name>A0A5R8Z2J3_9ACTN</name>
<accession>A0A5R8Z2J3</accession>
<evidence type="ECO:0000256" key="2">
    <source>
        <dbReference type="SAM" id="Phobius"/>
    </source>
</evidence>
<dbReference type="Proteomes" id="UP000309033">
    <property type="component" value="Unassembled WGS sequence"/>
</dbReference>
<dbReference type="AlphaFoldDB" id="A0A5R8Z2J3"/>
<feature type="region of interest" description="Disordered" evidence="1">
    <location>
        <begin position="80"/>
        <end position="197"/>
    </location>
</feature>
<gene>
    <name evidence="3" type="ORF">FED44_16060</name>
</gene>
<reference evidence="3" key="1">
    <citation type="submission" date="2019-05" db="EMBL/GenBank/DDBJ databases">
        <title>Isolation, diversity and antifungal activity of Actinobacteria from wheat.</title>
        <authorList>
            <person name="Yu B."/>
        </authorList>
    </citation>
    <scope>NUCLEOTIDE SEQUENCE [LARGE SCALE GENOMIC DNA]</scope>
    <source>
        <strain evidence="3">NEAU-HEGS1-5</strain>
    </source>
</reference>
<feature type="transmembrane region" description="Helical" evidence="2">
    <location>
        <begin position="198"/>
        <end position="219"/>
    </location>
</feature>
<organism evidence="3 4">
    <name type="scientific">Microbispora triticiradicis</name>
    <dbReference type="NCBI Taxonomy" id="2200763"/>
    <lineage>
        <taxon>Bacteria</taxon>
        <taxon>Bacillati</taxon>
        <taxon>Actinomycetota</taxon>
        <taxon>Actinomycetes</taxon>
        <taxon>Streptosporangiales</taxon>
        <taxon>Streptosporangiaceae</taxon>
        <taxon>Microbispora</taxon>
    </lineage>
</organism>
<keyword evidence="2" id="KW-0472">Membrane</keyword>
<evidence type="ECO:0000256" key="1">
    <source>
        <dbReference type="SAM" id="MobiDB-lite"/>
    </source>
</evidence>